<feature type="transmembrane region" description="Helical" evidence="1">
    <location>
        <begin position="153"/>
        <end position="176"/>
    </location>
</feature>
<accession>A0A1H9MJC0</accession>
<dbReference type="AlphaFoldDB" id="A0A1H9MJC0"/>
<proteinExistence type="predicted"/>
<dbReference type="Proteomes" id="UP000198556">
    <property type="component" value="Unassembled WGS sequence"/>
</dbReference>
<protein>
    <submittedName>
        <fullName evidence="2">Energy-coupling factor transport system substrate-specific component</fullName>
    </submittedName>
</protein>
<keyword evidence="1" id="KW-0472">Membrane</keyword>
<feature type="transmembrane region" description="Helical" evidence="1">
    <location>
        <begin position="12"/>
        <end position="33"/>
    </location>
</feature>
<feature type="transmembrane region" description="Helical" evidence="1">
    <location>
        <begin position="80"/>
        <end position="102"/>
    </location>
</feature>
<keyword evidence="1" id="KW-0812">Transmembrane</keyword>
<evidence type="ECO:0000313" key="3">
    <source>
        <dbReference type="Proteomes" id="UP000198556"/>
    </source>
</evidence>
<keyword evidence="3" id="KW-1185">Reference proteome</keyword>
<name>A0A1H9MJC0_9LACT</name>
<feature type="transmembrane region" description="Helical" evidence="1">
    <location>
        <begin position="122"/>
        <end position="141"/>
    </location>
</feature>
<gene>
    <name evidence="2" type="ORF">SAMN05421767_12724</name>
</gene>
<sequence>MEKRKAWSLQEVVLLAFIAFIFGAVFMGGGYLYAPLEATLSIYGYAPFANQILFGIWTIAAPVAAMIVRRPGTAILGELLAALAEMLYGSYFGAGVLISGLIQGAGSELGFTLTKYKRYDSLPLWYGAVGTTVLSFIYEYFKYGYMEFSPMMIIGLLVVRFISVAFFNVFLVQAIMKIYQEIESSIGAHNG</sequence>
<dbReference type="InterPro" id="IPR017195">
    <property type="entry name" value="ABC_thiamin-permease_prd"/>
</dbReference>
<reference evidence="2 3" key="1">
    <citation type="submission" date="2016-10" db="EMBL/GenBank/DDBJ databases">
        <authorList>
            <person name="de Groot N.N."/>
        </authorList>
    </citation>
    <scope>NUCLEOTIDE SEQUENCE [LARGE SCALE GENOMIC DNA]</scope>
    <source>
        <strain evidence="2 3">DSM 15827</strain>
    </source>
</reference>
<dbReference type="PIRSF" id="PIRSF037394">
    <property type="entry name" value="ABC_thiamine-permease_YkoE_prd"/>
    <property type="match status" value="1"/>
</dbReference>
<keyword evidence="1" id="KW-1133">Transmembrane helix</keyword>
<feature type="transmembrane region" description="Helical" evidence="1">
    <location>
        <begin position="45"/>
        <end position="68"/>
    </location>
</feature>
<organism evidence="2 3">
    <name type="scientific">Granulicatella balaenopterae</name>
    <dbReference type="NCBI Taxonomy" id="137733"/>
    <lineage>
        <taxon>Bacteria</taxon>
        <taxon>Bacillati</taxon>
        <taxon>Bacillota</taxon>
        <taxon>Bacilli</taxon>
        <taxon>Lactobacillales</taxon>
        <taxon>Carnobacteriaceae</taxon>
        <taxon>Granulicatella</taxon>
    </lineage>
</organism>
<dbReference type="EMBL" id="FOGF01000027">
    <property type="protein sequence ID" value="SER23557.1"/>
    <property type="molecule type" value="Genomic_DNA"/>
</dbReference>
<dbReference type="RefSeq" id="WP_089747086.1">
    <property type="nucleotide sequence ID" value="NZ_FOGF01000027.1"/>
</dbReference>
<evidence type="ECO:0000256" key="1">
    <source>
        <dbReference type="SAM" id="Phobius"/>
    </source>
</evidence>
<evidence type="ECO:0000313" key="2">
    <source>
        <dbReference type="EMBL" id="SER23557.1"/>
    </source>
</evidence>
<dbReference type="STRING" id="137733.SAMN05421767_12724"/>
<dbReference type="OrthoDB" id="8017424at2"/>
<dbReference type="Pfam" id="PF09819">
    <property type="entry name" value="ABC_cobalt"/>
    <property type="match status" value="1"/>
</dbReference>